<dbReference type="InterPro" id="IPR051783">
    <property type="entry name" value="NAD(P)-dependent_oxidoreduct"/>
</dbReference>
<protein>
    <recommendedName>
        <fullName evidence="1">NAD-dependent epimerase/dehydratase domain-containing protein</fullName>
    </recommendedName>
</protein>
<dbReference type="Gene3D" id="3.40.50.720">
    <property type="entry name" value="NAD(P)-binding Rossmann-like Domain"/>
    <property type="match status" value="1"/>
</dbReference>
<dbReference type="AlphaFoldDB" id="X0XNM4"/>
<dbReference type="PANTHER" id="PTHR48079:SF6">
    <property type="entry name" value="NAD(P)-BINDING DOMAIN-CONTAINING PROTEIN-RELATED"/>
    <property type="match status" value="1"/>
</dbReference>
<feature type="non-terminal residue" evidence="2">
    <location>
        <position position="239"/>
    </location>
</feature>
<dbReference type="SUPFAM" id="SSF51735">
    <property type="entry name" value="NAD(P)-binding Rossmann-fold domains"/>
    <property type="match status" value="1"/>
</dbReference>
<organism evidence="2">
    <name type="scientific">marine sediment metagenome</name>
    <dbReference type="NCBI Taxonomy" id="412755"/>
    <lineage>
        <taxon>unclassified sequences</taxon>
        <taxon>metagenomes</taxon>
        <taxon>ecological metagenomes</taxon>
    </lineage>
</organism>
<accession>X0XNM4</accession>
<sequence>LPAAVAGVDVVYHAAAQVGDWGPWREFEAVTIEGTRNVLEAAAQAGVPRFLHVSTDGVYAFRYLGKRMTEETPLETRFAWWDYYRRSKLAAERLVWQRHDEGRLAVTAVRPGVVLGERDRATLPGVVAFLRSKSAAYMGSGRNRLPCVYAGDVAAGCVLAATNEGAAGQAYNLVSHETVTQRDLFAAIAEESGLTPPKRAMPLPLTYGVGFAMELASVLTGRRSRPSLTRFAVTLIGAD</sequence>
<dbReference type="PANTHER" id="PTHR48079">
    <property type="entry name" value="PROTEIN YEEZ"/>
    <property type="match status" value="1"/>
</dbReference>
<feature type="domain" description="NAD-dependent epimerase/dehydratase" evidence="1">
    <location>
        <begin position="7"/>
        <end position="173"/>
    </location>
</feature>
<dbReference type="GO" id="GO:0005737">
    <property type="term" value="C:cytoplasm"/>
    <property type="evidence" value="ECO:0007669"/>
    <property type="project" value="TreeGrafter"/>
</dbReference>
<evidence type="ECO:0000313" key="2">
    <source>
        <dbReference type="EMBL" id="GAG44774.1"/>
    </source>
</evidence>
<reference evidence="2" key="1">
    <citation type="journal article" date="2014" name="Front. Microbiol.">
        <title>High frequency of phylogenetically diverse reductive dehalogenase-homologous genes in deep subseafloor sedimentary metagenomes.</title>
        <authorList>
            <person name="Kawai M."/>
            <person name="Futagami T."/>
            <person name="Toyoda A."/>
            <person name="Takaki Y."/>
            <person name="Nishi S."/>
            <person name="Hori S."/>
            <person name="Arai W."/>
            <person name="Tsubouchi T."/>
            <person name="Morono Y."/>
            <person name="Uchiyama I."/>
            <person name="Ito T."/>
            <person name="Fujiyama A."/>
            <person name="Inagaki F."/>
            <person name="Takami H."/>
        </authorList>
    </citation>
    <scope>NUCLEOTIDE SEQUENCE</scope>
    <source>
        <strain evidence="2">Expedition CK06-06</strain>
    </source>
</reference>
<proteinExistence type="predicted"/>
<gene>
    <name evidence="2" type="ORF">S01H1_74793</name>
</gene>
<comment type="caution">
    <text evidence="2">The sequence shown here is derived from an EMBL/GenBank/DDBJ whole genome shotgun (WGS) entry which is preliminary data.</text>
</comment>
<dbReference type="InterPro" id="IPR036291">
    <property type="entry name" value="NAD(P)-bd_dom_sf"/>
</dbReference>
<evidence type="ECO:0000259" key="1">
    <source>
        <dbReference type="Pfam" id="PF01370"/>
    </source>
</evidence>
<dbReference type="InterPro" id="IPR001509">
    <property type="entry name" value="Epimerase_deHydtase"/>
</dbReference>
<dbReference type="Pfam" id="PF01370">
    <property type="entry name" value="Epimerase"/>
    <property type="match status" value="1"/>
</dbReference>
<dbReference type="EMBL" id="BARS01050054">
    <property type="protein sequence ID" value="GAG44774.1"/>
    <property type="molecule type" value="Genomic_DNA"/>
</dbReference>
<name>X0XNM4_9ZZZZ</name>
<feature type="non-terminal residue" evidence="2">
    <location>
        <position position="1"/>
    </location>
</feature>
<dbReference type="GO" id="GO:0004029">
    <property type="term" value="F:aldehyde dehydrogenase (NAD+) activity"/>
    <property type="evidence" value="ECO:0007669"/>
    <property type="project" value="TreeGrafter"/>
</dbReference>